<dbReference type="Gene3D" id="1.20.120.1490">
    <property type="match status" value="1"/>
</dbReference>
<comment type="caution">
    <text evidence="4">The sequence shown here is derived from an EMBL/GenBank/DDBJ whole genome shotgun (WGS) entry which is preliminary data.</text>
</comment>
<dbReference type="RefSeq" id="WP_102651942.1">
    <property type="nucleotide sequence ID" value="NZ_PNRF01000007.1"/>
</dbReference>
<feature type="compositionally biased region" description="Basic and acidic residues" evidence="2">
    <location>
        <begin position="125"/>
        <end position="140"/>
    </location>
</feature>
<keyword evidence="5" id="KW-1185">Reference proteome</keyword>
<dbReference type="OrthoDB" id="6366714at2"/>
<dbReference type="AlphaFoldDB" id="A0A2N7UAQ1"/>
<evidence type="ECO:0008006" key="6">
    <source>
        <dbReference type="Google" id="ProtNLM"/>
    </source>
</evidence>
<organism evidence="4 5">
    <name type="scientific">Billgrantia endophytica</name>
    <dbReference type="NCBI Taxonomy" id="2033802"/>
    <lineage>
        <taxon>Bacteria</taxon>
        <taxon>Pseudomonadati</taxon>
        <taxon>Pseudomonadota</taxon>
        <taxon>Gammaproteobacteria</taxon>
        <taxon>Oceanospirillales</taxon>
        <taxon>Halomonadaceae</taxon>
        <taxon>Billgrantia</taxon>
    </lineage>
</organism>
<feature type="signal peptide" evidence="3">
    <location>
        <begin position="1"/>
        <end position="22"/>
    </location>
</feature>
<feature type="coiled-coil region" evidence="1">
    <location>
        <begin position="58"/>
        <end position="85"/>
    </location>
</feature>
<evidence type="ECO:0000256" key="1">
    <source>
        <dbReference type="SAM" id="Coils"/>
    </source>
</evidence>
<protein>
    <recommendedName>
        <fullName evidence="6">Zinc resistance-associated protein</fullName>
    </recommendedName>
</protein>
<reference evidence="4 5" key="1">
    <citation type="submission" date="2018-01" db="EMBL/GenBank/DDBJ databases">
        <title>Halomonas endophytica sp. nov., isolated from storage liquid in the stems of Populus euphratica.</title>
        <authorList>
            <person name="Chen C."/>
        </authorList>
    </citation>
    <scope>NUCLEOTIDE SEQUENCE [LARGE SCALE GENOMIC DNA]</scope>
    <source>
        <strain evidence="4 5">MC28</strain>
    </source>
</reference>
<feature type="region of interest" description="Disordered" evidence="2">
    <location>
        <begin position="125"/>
        <end position="158"/>
    </location>
</feature>
<feature type="chain" id="PRO_5014815081" description="Zinc resistance-associated protein" evidence="3">
    <location>
        <begin position="23"/>
        <end position="158"/>
    </location>
</feature>
<keyword evidence="3" id="KW-0732">Signal</keyword>
<accession>A0A2N7UAQ1</accession>
<keyword evidence="1" id="KW-0175">Coiled coil</keyword>
<feature type="compositionally biased region" description="Low complexity" evidence="2">
    <location>
        <begin position="141"/>
        <end position="158"/>
    </location>
</feature>
<evidence type="ECO:0000313" key="5">
    <source>
        <dbReference type="Proteomes" id="UP000235803"/>
    </source>
</evidence>
<evidence type="ECO:0000256" key="3">
    <source>
        <dbReference type="SAM" id="SignalP"/>
    </source>
</evidence>
<name>A0A2N7UAQ1_9GAMM</name>
<dbReference type="Proteomes" id="UP000235803">
    <property type="component" value="Unassembled WGS sequence"/>
</dbReference>
<proteinExistence type="predicted"/>
<evidence type="ECO:0000256" key="2">
    <source>
        <dbReference type="SAM" id="MobiDB-lite"/>
    </source>
</evidence>
<gene>
    <name evidence="4" type="ORF">C1H69_03115</name>
</gene>
<sequence length="158" mass="17804">MSLAKLVFASFLTLMMATPAVAQQQMQGAAPGPEDAVNQLDELVGLDDAQRQEISSLLSETQTSLQTKEQEAQALQQQLQGHVRADYDENAIRQDADRLGQLTGEMTADSVLLQARIEAALNQEQRDELERQVQEQEEQMRQMQEQMQQQQQQQPPPQ</sequence>
<dbReference type="EMBL" id="PNRF01000007">
    <property type="protein sequence ID" value="PMR77528.1"/>
    <property type="molecule type" value="Genomic_DNA"/>
</dbReference>
<evidence type="ECO:0000313" key="4">
    <source>
        <dbReference type="EMBL" id="PMR77528.1"/>
    </source>
</evidence>